<reference evidence="1 2" key="1">
    <citation type="submission" date="2023-02" db="EMBL/GenBank/DDBJ databases">
        <title>LHISI_Scaffold_Assembly.</title>
        <authorList>
            <person name="Stuart O.P."/>
            <person name="Cleave R."/>
            <person name="Magrath M.J.L."/>
            <person name="Mikheyev A.S."/>
        </authorList>
    </citation>
    <scope>NUCLEOTIDE SEQUENCE [LARGE SCALE GENOMIC DNA]</scope>
    <source>
        <strain evidence="1">Daus_M_001</strain>
        <tissue evidence="1">Leg muscle</tissue>
    </source>
</reference>
<dbReference type="PANTHER" id="PTHR42765">
    <property type="entry name" value="SOLEUCYL-TRNA SYNTHETASE"/>
    <property type="match status" value="1"/>
</dbReference>
<protein>
    <submittedName>
        <fullName evidence="1">Uncharacterized protein</fullName>
    </submittedName>
</protein>
<dbReference type="InterPro" id="IPR050081">
    <property type="entry name" value="Ile-tRNA_ligase"/>
</dbReference>
<gene>
    <name evidence="1" type="ORF">PR048_027497</name>
</gene>
<evidence type="ECO:0000313" key="1">
    <source>
        <dbReference type="EMBL" id="KAJ8871191.1"/>
    </source>
</evidence>
<proteinExistence type="predicted"/>
<dbReference type="PANTHER" id="PTHR42765:SF1">
    <property type="entry name" value="ISOLEUCINE--TRNA LIGASE, MITOCHONDRIAL"/>
    <property type="match status" value="1"/>
</dbReference>
<dbReference type="SUPFAM" id="SSF47323">
    <property type="entry name" value="Anticodon-binding domain of a subclass of class I aminoacyl-tRNA synthetases"/>
    <property type="match status" value="1"/>
</dbReference>
<keyword evidence="2" id="KW-1185">Reference proteome</keyword>
<organism evidence="1 2">
    <name type="scientific">Dryococelus australis</name>
    <dbReference type="NCBI Taxonomy" id="614101"/>
    <lineage>
        <taxon>Eukaryota</taxon>
        <taxon>Metazoa</taxon>
        <taxon>Ecdysozoa</taxon>
        <taxon>Arthropoda</taxon>
        <taxon>Hexapoda</taxon>
        <taxon>Insecta</taxon>
        <taxon>Pterygota</taxon>
        <taxon>Neoptera</taxon>
        <taxon>Polyneoptera</taxon>
        <taxon>Phasmatodea</taxon>
        <taxon>Verophasmatodea</taxon>
        <taxon>Anareolatae</taxon>
        <taxon>Phasmatidae</taxon>
        <taxon>Eurycanthinae</taxon>
        <taxon>Dryococelus</taxon>
    </lineage>
</organism>
<dbReference type="InterPro" id="IPR009080">
    <property type="entry name" value="tRNAsynth_Ia_anticodon-bd"/>
</dbReference>
<dbReference type="EMBL" id="JARBHB010000012">
    <property type="protein sequence ID" value="KAJ8871191.1"/>
    <property type="molecule type" value="Genomic_DNA"/>
</dbReference>
<dbReference type="Proteomes" id="UP001159363">
    <property type="component" value="Chromosome 11"/>
</dbReference>
<comment type="caution">
    <text evidence="1">The sequence shown here is derived from an EMBL/GenBank/DDBJ whole genome shotgun (WGS) entry which is preliminary data.</text>
</comment>
<accession>A0ABQ9GGP4</accession>
<dbReference type="Gene3D" id="1.10.730.20">
    <property type="match status" value="1"/>
</dbReference>
<evidence type="ECO:0000313" key="2">
    <source>
        <dbReference type="Proteomes" id="UP001159363"/>
    </source>
</evidence>
<sequence>MFAEGKSVFRSRRLEPPETWNNPSIGKLMDIALSARSQVNKLVPGNTWEMAATVKTNSDEFGKLKIFQPEEVSTDSQLTELLQVSEVRLISDESASELLVEVLPSKGKFCERCRRYTSSEEGRPCQRCERVLQTLRAAVR</sequence>
<name>A0ABQ9GGP4_9NEOP</name>